<comment type="subcellular location">
    <subcellularLocation>
        <location evidence="1">Apical cell membrane</location>
        <topology evidence="1">Single-pass type I membrane protein</topology>
    </subcellularLocation>
    <subcellularLocation>
        <location evidence="17">Cell projection</location>
        <location evidence="17">Microvillus membrane</location>
        <topology evidence="17">Single-pass type I membrane protein</topology>
    </subcellularLocation>
    <subcellularLocation>
        <location evidence="2">Cytoplasm</location>
    </subcellularLocation>
</comment>
<evidence type="ECO:0000256" key="11">
    <source>
        <dbReference type="ARBA" id="ARBA00022989"/>
    </source>
</evidence>
<comment type="subunit">
    <text evidence="18">Homodimer; disulfide-linked. Interacts with LCK. Interacts (phosphorylated form) with GRB2 (via SH2 domain). Interacts (phosphorylated form) with FYN (via SH2 domain). Interacts (via extracellular domain) with CEACAM20 (via extracellular domain); the interaction dephosphorylates CEACAM20.</text>
</comment>
<evidence type="ECO:0000313" key="26">
    <source>
        <dbReference type="Ensembl" id="ENSSSCP00070034503.1"/>
    </source>
</evidence>
<evidence type="ECO:0000256" key="16">
    <source>
        <dbReference type="ARBA" id="ARBA00051722"/>
    </source>
</evidence>
<dbReference type="PRINTS" id="PR00700">
    <property type="entry name" value="PRTYPHPHTASE"/>
</dbReference>
<feature type="transmembrane region" description="Helical" evidence="22">
    <location>
        <begin position="530"/>
        <end position="552"/>
    </location>
</feature>
<keyword evidence="14" id="KW-0325">Glycoprotein</keyword>
<dbReference type="InterPro" id="IPR013783">
    <property type="entry name" value="Ig-like_fold"/>
</dbReference>
<protein>
    <recommendedName>
        <fullName evidence="19">Receptor-type tyrosine-protein phosphatase H</fullName>
        <ecNumber evidence="3">3.1.3.48</ecNumber>
    </recommendedName>
    <alternativeName>
        <fullName evidence="20">Stomach cancer-associated protein tyrosine phosphatase 1</fullName>
    </alternativeName>
</protein>
<evidence type="ECO:0000259" key="24">
    <source>
        <dbReference type="PROSITE" id="PS50056"/>
    </source>
</evidence>
<dbReference type="PANTHER" id="PTHR46957:SF10">
    <property type="entry name" value="PROTEIN TYROSINE PHOSPHATASE, RECEPTOR TYPE, H"/>
    <property type="match status" value="1"/>
</dbReference>
<dbReference type="EC" id="3.1.3.48" evidence="3"/>
<evidence type="ECO:0000313" key="27">
    <source>
        <dbReference type="Proteomes" id="UP000314985"/>
    </source>
</evidence>
<feature type="domain" description="Tyrosine specific protein phosphatases" evidence="24">
    <location>
        <begin position="774"/>
        <end position="847"/>
    </location>
</feature>
<keyword evidence="8" id="KW-0732">Signal</keyword>
<evidence type="ECO:0000259" key="23">
    <source>
        <dbReference type="PROSITE" id="PS50055"/>
    </source>
</evidence>
<evidence type="ECO:0000256" key="21">
    <source>
        <dbReference type="SAM" id="MobiDB-lite"/>
    </source>
</evidence>
<evidence type="ECO:0000256" key="15">
    <source>
        <dbReference type="ARBA" id="ARBA00023273"/>
    </source>
</evidence>
<reference evidence="26 27" key="1">
    <citation type="submission" date="2017-08" db="EMBL/GenBank/DDBJ databases">
        <title>USMARCv1.0.</title>
        <authorList>
            <person name="Hannum G.I."/>
            <person name="Koren S."/>
            <person name="Schroeder S.G."/>
            <person name="Chin S.C."/>
            <person name="Nonneman D.J."/>
            <person name="Becker S.A."/>
            <person name="Rosen B.D."/>
            <person name="Bickhart D.M."/>
            <person name="Putnam N.H."/>
            <person name="Green R.E."/>
            <person name="Tuggle C.K."/>
            <person name="Liu H."/>
            <person name="Rohrer G.A."/>
            <person name="Warr A."/>
            <person name="Hall R."/>
            <person name="Kim K."/>
            <person name="Hume D.A."/>
            <person name="Talbot R."/>
            <person name="Chow W."/>
            <person name="Howe K."/>
            <person name="Schwartz A.S."/>
            <person name="Watson M."/>
            <person name="Archibald A.L."/>
            <person name="Phillippy A.M."/>
            <person name="Smith T.P.L."/>
        </authorList>
    </citation>
    <scope>NUCLEOTIDE SEQUENCE [LARGE SCALE GENOMIC DNA]</scope>
</reference>
<evidence type="ECO:0000256" key="13">
    <source>
        <dbReference type="ARBA" id="ARBA00023157"/>
    </source>
</evidence>
<name>A0A4X1V0H7_PIG</name>
<evidence type="ECO:0000256" key="10">
    <source>
        <dbReference type="ARBA" id="ARBA00022912"/>
    </source>
</evidence>
<keyword evidence="4" id="KW-1003">Cell membrane</keyword>
<feature type="domain" description="Fibronectin type-III" evidence="25">
    <location>
        <begin position="106"/>
        <end position="194"/>
    </location>
</feature>
<dbReference type="GO" id="GO:0016324">
    <property type="term" value="C:apical plasma membrane"/>
    <property type="evidence" value="ECO:0007669"/>
    <property type="project" value="UniProtKB-SubCell"/>
</dbReference>
<evidence type="ECO:0000256" key="4">
    <source>
        <dbReference type="ARBA" id="ARBA00022475"/>
    </source>
</evidence>
<dbReference type="FunFam" id="3.90.190.10:FF:000009">
    <property type="entry name" value="Receptor-type tyrosine-protein phosphatase beta"/>
    <property type="match status" value="1"/>
</dbReference>
<dbReference type="Gene3D" id="3.90.190.10">
    <property type="entry name" value="Protein tyrosine phosphatase superfamily"/>
    <property type="match status" value="1"/>
</dbReference>
<accession>A0A4X1V0H7</accession>
<evidence type="ECO:0000256" key="14">
    <source>
        <dbReference type="ARBA" id="ARBA00023180"/>
    </source>
</evidence>
<dbReference type="Pfam" id="PF00041">
    <property type="entry name" value="fn3"/>
    <property type="match status" value="3"/>
</dbReference>
<keyword evidence="13" id="KW-1015">Disulfide bond</keyword>
<dbReference type="Ensembl" id="ENSSSCT00070041100.1">
    <property type="protein sequence ID" value="ENSSSCP00070034503.1"/>
    <property type="gene ID" value="ENSSSCG00070020213.1"/>
</dbReference>
<dbReference type="PROSITE" id="PS50853">
    <property type="entry name" value="FN3"/>
    <property type="match status" value="3"/>
</dbReference>
<evidence type="ECO:0000256" key="1">
    <source>
        <dbReference type="ARBA" id="ARBA00004247"/>
    </source>
</evidence>
<dbReference type="GO" id="GO:0004725">
    <property type="term" value="F:protein tyrosine phosphatase activity"/>
    <property type="evidence" value="ECO:0007669"/>
    <property type="project" value="UniProtKB-EC"/>
</dbReference>
<evidence type="ECO:0000256" key="19">
    <source>
        <dbReference type="ARBA" id="ARBA00073597"/>
    </source>
</evidence>
<dbReference type="SMART" id="SM00404">
    <property type="entry name" value="PTPc_motif"/>
    <property type="match status" value="1"/>
</dbReference>
<keyword evidence="15" id="KW-0966">Cell projection</keyword>
<evidence type="ECO:0000256" key="8">
    <source>
        <dbReference type="ARBA" id="ARBA00022729"/>
    </source>
</evidence>
<dbReference type="InterPro" id="IPR000387">
    <property type="entry name" value="Tyr_Pase_dom"/>
</dbReference>
<keyword evidence="10" id="KW-0904">Protein phosphatase</keyword>
<keyword evidence="6" id="KW-0597">Phosphoprotein</keyword>
<evidence type="ECO:0000256" key="5">
    <source>
        <dbReference type="ARBA" id="ARBA00022490"/>
    </source>
</evidence>
<dbReference type="InterPro" id="IPR000242">
    <property type="entry name" value="PTP_cat"/>
</dbReference>
<dbReference type="PROSITE" id="PS50056">
    <property type="entry name" value="TYR_PHOSPHATASE_2"/>
    <property type="match status" value="1"/>
</dbReference>
<evidence type="ECO:0000256" key="22">
    <source>
        <dbReference type="SAM" id="Phobius"/>
    </source>
</evidence>
<dbReference type="Gene3D" id="2.60.40.10">
    <property type="entry name" value="Immunoglobulins"/>
    <property type="match status" value="3"/>
</dbReference>
<dbReference type="InterPro" id="IPR003961">
    <property type="entry name" value="FN3_dom"/>
</dbReference>
<dbReference type="SUPFAM" id="SSF49265">
    <property type="entry name" value="Fibronectin type III"/>
    <property type="match status" value="2"/>
</dbReference>
<keyword evidence="11 22" id="KW-1133">Transmembrane helix</keyword>
<dbReference type="FunFam" id="2.60.40.10:FF:000374">
    <property type="entry name" value="Protein tyrosine phosphatase, receptor type, H"/>
    <property type="match status" value="3"/>
</dbReference>
<keyword evidence="9" id="KW-0378">Hydrolase</keyword>
<feature type="region of interest" description="Disordered" evidence="21">
    <location>
        <begin position="1"/>
        <end position="30"/>
    </location>
</feature>
<dbReference type="Pfam" id="PF00102">
    <property type="entry name" value="Y_phosphatase"/>
    <property type="match status" value="1"/>
</dbReference>
<dbReference type="InterPro" id="IPR050713">
    <property type="entry name" value="RTP_Phos/Ushers"/>
</dbReference>
<dbReference type="GO" id="GO:0031528">
    <property type="term" value="C:microvillus membrane"/>
    <property type="evidence" value="ECO:0007669"/>
    <property type="project" value="UniProtKB-SubCell"/>
</dbReference>
<dbReference type="GO" id="GO:0005737">
    <property type="term" value="C:cytoplasm"/>
    <property type="evidence" value="ECO:0007669"/>
    <property type="project" value="UniProtKB-SubCell"/>
</dbReference>
<evidence type="ECO:0000256" key="17">
    <source>
        <dbReference type="ARBA" id="ARBA00060382"/>
    </source>
</evidence>
<dbReference type="AlphaFoldDB" id="A0A4X1V0H7"/>
<dbReference type="PANTHER" id="PTHR46957">
    <property type="entry name" value="CYTOKINE RECEPTOR"/>
    <property type="match status" value="1"/>
</dbReference>
<keyword evidence="7 22" id="KW-0812">Transmembrane</keyword>
<evidence type="ECO:0000256" key="18">
    <source>
        <dbReference type="ARBA" id="ARBA00064282"/>
    </source>
</evidence>
<keyword evidence="12 22" id="KW-0472">Membrane</keyword>
<dbReference type="InterPro" id="IPR029021">
    <property type="entry name" value="Prot-tyrosine_phosphatase-like"/>
</dbReference>
<evidence type="ECO:0000256" key="9">
    <source>
        <dbReference type="ARBA" id="ARBA00022801"/>
    </source>
</evidence>
<feature type="domain" description="Fibronectin type-III" evidence="25">
    <location>
        <begin position="195"/>
        <end position="287"/>
    </location>
</feature>
<dbReference type="Proteomes" id="UP000314985">
    <property type="component" value="Chromosome 6"/>
</dbReference>
<dbReference type="InterPro" id="IPR016130">
    <property type="entry name" value="Tyr_Pase_AS"/>
</dbReference>
<feature type="domain" description="Fibronectin type-III" evidence="25">
    <location>
        <begin position="354"/>
        <end position="443"/>
    </location>
</feature>
<evidence type="ECO:0000259" key="25">
    <source>
        <dbReference type="PROSITE" id="PS50853"/>
    </source>
</evidence>
<evidence type="ECO:0000256" key="20">
    <source>
        <dbReference type="ARBA" id="ARBA00083614"/>
    </source>
</evidence>
<comment type="catalytic activity">
    <reaction evidence="16">
        <text>O-phospho-L-tyrosyl-[protein] + H2O = L-tyrosyl-[protein] + phosphate</text>
        <dbReference type="Rhea" id="RHEA:10684"/>
        <dbReference type="Rhea" id="RHEA-COMP:10136"/>
        <dbReference type="Rhea" id="RHEA-COMP:20101"/>
        <dbReference type="ChEBI" id="CHEBI:15377"/>
        <dbReference type="ChEBI" id="CHEBI:43474"/>
        <dbReference type="ChEBI" id="CHEBI:46858"/>
        <dbReference type="ChEBI" id="CHEBI:61978"/>
        <dbReference type="EC" id="3.1.3.48"/>
    </reaction>
</comment>
<organism evidence="26 27">
    <name type="scientific">Sus scrofa</name>
    <name type="common">Pig</name>
    <dbReference type="NCBI Taxonomy" id="9823"/>
    <lineage>
        <taxon>Eukaryota</taxon>
        <taxon>Metazoa</taxon>
        <taxon>Chordata</taxon>
        <taxon>Craniata</taxon>
        <taxon>Vertebrata</taxon>
        <taxon>Euteleostomi</taxon>
        <taxon>Mammalia</taxon>
        <taxon>Eutheria</taxon>
        <taxon>Laurasiatheria</taxon>
        <taxon>Artiodactyla</taxon>
        <taxon>Suina</taxon>
        <taxon>Suidae</taxon>
        <taxon>Sus</taxon>
    </lineage>
</organism>
<dbReference type="SMART" id="SM00194">
    <property type="entry name" value="PTPc"/>
    <property type="match status" value="1"/>
</dbReference>
<dbReference type="SMART" id="SM00060">
    <property type="entry name" value="FN3"/>
    <property type="match status" value="4"/>
</dbReference>
<keyword evidence="5" id="KW-0963">Cytoplasm</keyword>
<evidence type="ECO:0000256" key="3">
    <source>
        <dbReference type="ARBA" id="ARBA00013064"/>
    </source>
</evidence>
<evidence type="ECO:0000256" key="7">
    <source>
        <dbReference type="ARBA" id="ARBA00022692"/>
    </source>
</evidence>
<dbReference type="PROSITE" id="PS50055">
    <property type="entry name" value="TYR_PHOSPHATASE_PTP"/>
    <property type="match status" value="1"/>
</dbReference>
<reference evidence="26" key="2">
    <citation type="submission" date="2025-08" db="UniProtKB">
        <authorList>
            <consortium name="Ensembl"/>
        </authorList>
    </citation>
    <scope>IDENTIFICATION</scope>
</reference>
<evidence type="ECO:0000256" key="6">
    <source>
        <dbReference type="ARBA" id="ARBA00022553"/>
    </source>
</evidence>
<dbReference type="SUPFAM" id="SSF52799">
    <property type="entry name" value="(Phosphotyrosine protein) phosphatases II"/>
    <property type="match status" value="1"/>
</dbReference>
<evidence type="ECO:0000256" key="2">
    <source>
        <dbReference type="ARBA" id="ARBA00004496"/>
    </source>
</evidence>
<dbReference type="CDD" id="cd00063">
    <property type="entry name" value="FN3"/>
    <property type="match status" value="3"/>
</dbReference>
<proteinExistence type="predicted"/>
<sequence length="884" mass="96131">MRKRRRREQRGDAGSRRGVQGRGQRPKGRAGLGALRLQASTSSSSHPALACGLTIGLGKGKFLRLKSSRWKVQAGTPGSLGSVCRHDQGWRGPQGLGEPGAAALPPVTNLTVKAWTTSSITLRWEAPSGLDQQNYTYWVRWTGQSDKTETRNTTDTIFTAEGLDPGSSYEFSVWVEKDGANSSEETLNATTAPNPVRNLGVETQTTSSITLRWEVPEGPDPQGYTYWVQCTGDGGTSETRSTTNTSVSVEGLEPGTLYEFSVWAEANGVPGSNQTLNSSTGDKTKRGWMSILHVLKGSAEGFPVPAPPHPGGWVGVYPVGHWEGTSIPAAMLLESTGLAPCSSVLPPGFSAPNPVRNLGVETQTTSSITLRWEVPEGPDPQGYTYWVQCTGDGGTSETRSTTNTSVSVEGLEPGTLYEFSVWAEANGVPGSNQTLNSSTAPDPVTITSCSSASGGYKVVVTWSCPPGGYEAFELEVGRQRVSQPPSSCGKGVSMSGLGPAKSYPAVVTTLWDGMRAQSASVTCHTESAGVIAGAIIGVLLLLILVGLLVFFLKRRHEKKIEKRQVPRDLVFSFPGDILAEDFADHVRKNEKDSCCGFAEEYQQLALEDHSQSQMVASAPENSAKNRYRNVLPYDWSRVPLTPLRGEPGSEYINASFIPGLWSPQEFIAAQGPLPQTVGDFWRLVWEQQSHTLVMLTNCVESGRVKCAHYWPLDAQPCTHGHLQVTLVAEEAMENWTVRDMKLRHMQEQKALSVRQFHFVTWPDHGVPHSPDPLLAFWKKLRQWLDQSMGGGPPIVHCSAGVGRTGTLIALDVLLRQLECEGLVGPFSYVRKMRESRPLMVQTEAQYVFLHQCILRFLQQSSPAPAKKGAIYENLSYENAAATEA</sequence>
<feature type="domain" description="Tyrosine-protein phosphatase" evidence="23">
    <location>
        <begin position="597"/>
        <end position="856"/>
    </location>
</feature>
<dbReference type="InterPro" id="IPR036116">
    <property type="entry name" value="FN3_sf"/>
</dbReference>
<dbReference type="PROSITE" id="PS00383">
    <property type="entry name" value="TYR_PHOSPHATASE_1"/>
    <property type="match status" value="1"/>
</dbReference>
<evidence type="ECO:0000256" key="12">
    <source>
        <dbReference type="ARBA" id="ARBA00023136"/>
    </source>
</evidence>
<dbReference type="InterPro" id="IPR003595">
    <property type="entry name" value="Tyr_Pase_cat"/>
</dbReference>